<organism evidence="1 2">
    <name type="scientific">Lachnotalea glycerini</name>
    <dbReference type="NCBI Taxonomy" id="1763509"/>
    <lineage>
        <taxon>Bacteria</taxon>
        <taxon>Bacillati</taxon>
        <taxon>Bacillota</taxon>
        <taxon>Clostridia</taxon>
        <taxon>Lachnospirales</taxon>
        <taxon>Lachnospiraceae</taxon>
        <taxon>Lachnotalea</taxon>
    </lineage>
</organism>
<evidence type="ECO:0008006" key="3">
    <source>
        <dbReference type="Google" id="ProtNLM"/>
    </source>
</evidence>
<dbReference type="OrthoDB" id="95664at2"/>
<dbReference type="EMBL" id="NOKA02000057">
    <property type="protein sequence ID" value="RDY29922.1"/>
    <property type="molecule type" value="Genomic_DNA"/>
</dbReference>
<gene>
    <name evidence="1" type="ORF">CG710_017460</name>
</gene>
<accession>A0A371JAY8</accession>
<comment type="caution">
    <text evidence="1">The sequence shown here is derived from an EMBL/GenBank/DDBJ whole genome shotgun (WGS) entry which is preliminary data.</text>
</comment>
<keyword evidence="2" id="KW-1185">Reference proteome</keyword>
<dbReference type="RefSeq" id="WP_094376961.1">
    <property type="nucleotide sequence ID" value="NZ_NOKA02000057.1"/>
</dbReference>
<evidence type="ECO:0000313" key="1">
    <source>
        <dbReference type="EMBL" id="RDY29922.1"/>
    </source>
</evidence>
<protein>
    <recommendedName>
        <fullName evidence="3">VCBS repeat-containing protein</fullName>
    </recommendedName>
</protein>
<dbReference type="Proteomes" id="UP000216411">
    <property type="component" value="Unassembled WGS sequence"/>
</dbReference>
<proteinExistence type="predicted"/>
<evidence type="ECO:0000313" key="2">
    <source>
        <dbReference type="Proteomes" id="UP000216411"/>
    </source>
</evidence>
<sequence length="348" mass="39874">MKIEKKVISNLKKCYFLAPLEYNKKKHLLVASEIVERCLLFDMEGELEDTIWEQPGGTMGMIQVPGTNGQFLAIQQFYSPNDSKKAKIVIVTPSKKSDWEIRTLVELPHVHRFDILSIKGVNYLIAATLKSGHEYNEDWRKPGKVYAAILPTDLSSVNQDNPLMLEVIKDNLLKNHGYYRTTINQRPASIISSESGVYLFEPPKHPNEKWSIKMLLNKPASDACLLDMDGDQVPELVTISPFHGNELKIYKFTNGEYTKVYEHQRMDFLHAICCAKIGGKNAVVIGHRQGNKALLYFTYDKTKKTYHCEVIDQERGPANVIYLEYQNQDIIVATNRETDEVAMYYFSK</sequence>
<name>A0A371JAY8_9FIRM</name>
<dbReference type="AlphaFoldDB" id="A0A371JAY8"/>
<reference evidence="1 2" key="1">
    <citation type="journal article" date="2017" name="Genome Announc.">
        <title>Draft Genome Sequence of a Sporulating and Motile Strain of Lachnotalea glycerini Isolated from Water in Quebec City, Canada.</title>
        <authorList>
            <person name="Maheux A.F."/>
            <person name="Boudreau D.K."/>
            <person name="Berube E."/>
            <person name="Boissinot M."/>
            <person name="Raymond F."/>
            <person name="Brodeur S."/>
            <person name="Corbeil J."/>
            <person name="Isabel S."/>
            <person name="Omar R.F."/>
            <person name="Bergeron M.G."/>
        </authorList>
    </citation>
    <scope>NUCLEOTIDE SEQUENCE [LARGE SCALE GENOMIC DNA]</scope>
    <source>
        <strain evidence="1 2">CCRI-19302</strain>
    </source>
</reference>